<name>A0ABS8C9Z9_9BURK</name>
<sequence>MFAVLAGTLVLVADTKRQHLSEQQESHARQAAAALALMLEQVSDQTAEQRAPCWPDIVA</sequence>
<organism evidence="1 2">
    <name type="scientific">Mesopusillimonas faecipullorum</name>
    <dbReference type="NCBI Taxonomy" id="2755040"/>
    <lineage>
        <taxon>Bacteria</taxon>
        <taxon>Pseudomonadati</taxon>
        <taxon>Pseudomonadota</taxon>
        <taxon>Betaproteobacteria</taxon>
        <taxon>Burkholderiales</taxon>
        <taxon>Alcaligenaceae</taxon>
        <taxon>Mesopusillimonas</taxon>
    </lineage>
</organism>
<gene>
    <name evidence="1" type="ORF">H0484_03635</name>
</gene>
<evidence type="ECO:0000313" key="2">
    <source>
        <dbReference type="Proteomes" id="UP000776983"/>
    </source>
</evidence>
<evidence type="ECO:0000313" key="1">
    <source>
        <dbReference type="EMBL" id="MCB5362847.1"/>
    </source>
</evidence>
<proteinExistence type="predicted"/>
<keyword evidence="2" id="KW-1185">Reference proteome</keyword>
<protein>
    <submittedName>
        <fullName evidence="1">Uncharacterized protein</fullName>
    </submittedName>
</protein>
<dbReference type="EMBL" id="JACDXW010000002">
    <property type="protein sequence ID" value="MCB5362847.1"/>
    <property type="molecule type" value="Genomic_DNA"/>
</dbReference>
<reference evidence="1 2" key="1">
    <citation type="submission" date="2020-07" db="EMBL/GenBank/DDBJ databases">
        <title>Pusillimonas sp. nov., isolated from poultry manure in Taiwan.</title>
        <authorList>
            <person name="Lin S.-Y."/>
            <person name="Tang Y.-S."/>
            <person name="Young C.-C."/>
        </authorList>
    </citation>
    <scope>NUCLEOTIDE SEQUENCE [LARGE SCALE GENOMIC DNA]</scope>
    <source>
        <strain evidence="1 2">CC-YST705</strain>
    </source>
</reference>
<dbReference type="Proteomes" id="UP000776983">
    <property type="component" value="Unassembled WGS sequence"/>
</dbReference>
<dbReference type="RefSeq" id="WP_226953097.1">
    <property type="nucleotide sequence ID" value="NZ_JACDXW010000002.1"/>
</dbReference>
<accession>A0ABS8C9Z9</accession>
<comment type="caution">
    <text evidence="1">The sequence shown here is derived from an EMBL/GenBank/DDBJ whole genome shotgun (WGS) entry which is preliminary data.</text>
</comment>